<evidence type="ECO:0000313" key="1">
    <source>
        <dbReference type="EMBL" id="EIW77583.1"/>
    </source>
</evidence>
<comment type="caution">
    <text evidence="1">The sequence shown here is derived from an EMBL/GenBank/DDBJ whole genome shotgun (WGS) entry which is preliminary data.</text>
</comment>
<dbReference type="GeneID" id="19209355"/>
<evidence type="ECO:0000313" key="2">
    <source>
        <dbReference type="Proteomes" id="UP000053558"/>
    </source>
</evidence>
<protein>
    <submittedName>
        <fullName evidence="1">Uncharacterized protein</fullName>
    </submittedName>
</protein>
<dbReference type="AlphaFoldDB" id="A0A5M3MEK7"/>
<gene>
    <name evidence="1" type="ORF">CONPUDRAFT_75435</name>
</gene>
<reference evidence="2" key="1">
    <citation type="journal article" date="2012" name="Science">
        <title>The Paleozoic origin of enzymatic lignin decomposition reconstructed from 31 fungal genomes.</title>
        <authorList>
            <person name="Floudas D."/>
            <person name="Binder M."/>
            <person name="Riley R."/>
            <person name="Barry K."/>
            <person name="Blanchette R.A."/>
            <person name="Henrissat B."/>
            <person name="Martinez A.T."/>
            <person name="Otillar R."/>
            <person name="Spatafora J.W."/>
            <person name="Yadav J.S."/>
            <person name="Aerts A."/>
            <person name="Benoit I."/>
            <person name="Boyd A."/>
            <person name="Carlson A."/>
            <person name="Copeland A."/>
            <person name="Coutinho P.M."/>
            <person name="de Vries R.P."/>
            <person name="Ferreira P."/>
            <person name="Findley K."/>
            <person name="Foster B."/>
            <person name="Gaskell J."/>
            <person name="Glotzer D."/>
            <person name="Gorecki P."/>
            <person name="Heitman J."/>
            <person name="Hesse C."/>
            <person name="Hori C."/>
            <person name="Igarashi K."/>
            <person name="Jurgens J.A."/>
            <person name="Kallen N."/>
            <person name="Kersten P."/>
            <person name="Kohler A."/>
            <person name="Kuees U."/>
            <person name="Kumar T.K.A."/>
            <person name="Kuo A."/>
            <person name="LaButti K."/>
            <person name="Larrondo L.F."/>
            <person name="Lindquist E."/>
            <person name="Ling A."/>
            <person name="Lombard V."/>
            <person name="Lucas S."/>
            <person name="Lundell T."/>
            <person name="Martin R."/>
            <person name="McLaughlin D.J."/>
            <person name="Morgenstern I."/>
            <person name="Morin E."/>
            <person name="Murat C."/>
            <person name="Nagy L.G."/>
            <person name="Nolan M."/>
            <person name="Ohm R.A."/>
            <person name="Patyshakuliyeva A."/>
            <person name="Rokas A."/>
            <person name="Ruiz-Duenas F.J."/>
            <person name="Sabat G."/>
            <person name="Salamov A."/>
            <person name="Samejima M."/>
            <person name="Schmutz J."/>
            <person name="Slot J.C."/>
            <person name="St John F."/>
            <person name="Stenlid J."/>
            <person name="Sun H."/>
            <person name="Sun S."/>
            <person name="Syed K."/>
            <person name="Tsang A."/>
            <person name="Wiebenga A."/>
            <person name="Young D."/>
            <person name="Pisabarro A."/>
            <person name="Eastwood D.C."/>
            <person name="Martin F."/>
            <person name="Cullen D."/>
            <person name="Grigoriev I.V."/>
            <person name="Hibbett D.S."/>
        </authorList>
    </citation>
    <scope>NUCLEOTIDE SEQUENCE [LARGE SCALE GENOMIC DNA]</scope>
    <source>
        <strain evidence="2">RWD-64-598 SS2</strain>
    </source>
</reference>
<accession>A0A5M3MEK7</accession>
<name>A0A5M3MEK7_CONPW</name>
<sequence>MTRYIVALEFSGEVIAHLLQLYSRLPRARLFPCIYGFESSGRRLAFLPSSAQTITVAVAAIGSRIPLHPVLFGPVPPPPPSYIPDYPHACRIDTHVRIREAETGCVREVDGHGARARAEGKGSQHIDSDEAIAACSLLQFLERLGFDDFLNSESSTFVFFTSMRSMMSWSPPDSKMFQDPEPFSFVSTTLAPPPRAPALLGLHGSNPPPENIPGLEEMRLRWSMQPDAITSVWQEQVCDYTLQDEALLCGPPPPSLRRKSVLPFSFTRFAEHLDDLTHIGKQPGPARLMRNILDRMRGALGSVNIPLYKDLQERVAAARTAHAESDERDVPKLEAIIRTFTRTLVPWSLCTMRKNRSTNAVDGVIKRIEEHYVSREDWNTIIELGAGKDKGELVLRKIPAAMNMTLSQVQLYRTPDPVPQGDRTWARCRRSCLAAHAGSEEAFDVSEEDGVSGGELVRCAGAKGNLKGTNNWIAAQGAFTLKDIGCM</sequence>
<proteinExistence type="predicted"/>
<dbReference type="KEGG" id="cput:CONPUDRAFT_75435"/>
<organism evidence="1 2">
    <name type="scientific">Coniophora puteana (strain RWD-64-598)</name>
    <name type="common">Brown rot fungus</name>
    <dbReference type="NCBI Taxonomy" id="741705"/>
    <lineage>
        <taxon>Eukaryota</taxon>
        <taxon>Fungi</taxon>
        <taxon>Dikarya</taxon>
        <taxon>Basidiomycota</taxon>
        <taxon>Agaricomycotina</taxon>
        <taxon>Agaricomycetes</taxon>
        <taxon>Agaricomycetidae</taxon>
        <taxon>Boletales</taxon>
        <taxon>Coniophorineae</taxon>
        <taxon>Coniophoraceae</taxon>
        <taxon>Coniophora</taxon>
    </lineage>
</organism>
<dbReference type="Proteomes" id="UP000053558">
    <property type="component" value="Unassembled WGS sequence"/>
</dbReference>
<dbReference type="RefSeq" id="XP_007771856.1">
    <property type="nucleotide sequence ID" value="XM_007773666.1"/>
</dbReference>
<dbReference type="EMBL" id="JH711583">
    <property type="protein sequence ID" value="EIW77583.1"/>
    <property type="molecule type" value="Genomic_DNA"/>
</dbReference>
<keyword evidence="2" id="KW-1185">Reference proteome</keyword>